<dbReference type="SUPFAM" id="SSF46689">
    <property type="entry name" value="Homeodomain-like"/>
    <property type="match status" value="1"/>
</dbReference>
<evidence type="ECO:0000259" key="8">
    <source>
        <dbReference type="PROSITE" id="PS50090"/>
    </source>
</evidence>
<reference evidence="10" key="2">
    <citation type="submission" date="2020-10" db="EMBL/GenBank/DDBJ databases">
        <authorList>
            <person name="Cooper E.A."/>
            <person name="Brenton Z.W."/>
            <person name="Flinn B.S."/>
            <person name="Jenkins J."/>
            <person name="Shu S."/>
            <person name="Flowers D."/>
            <person name="Luo F."/>
            <person name="Wang Y."/>
            <person name="Xia P."/>
            <person name="Barry K."/>
            <person name="Daum C."/>
            <person name="Lipzen A."/>
            <person name="Yoshinaga Y."/>
            <person name="Schmutz J."/>
            <person name="Saski C."/>
            <person name="Vermerris W."/>
            <person name="Kresovich S."/>
        </authorList>
    </citation>
    <scope>NUCLEOTIDE SEQUENCE</scope>
</reference>
<comment type="subcellular location">
    <subcellularLocation>
        <location evidence="1">Nucleus</location>
    </subcellularLocation>
</comment>
<reference evidence="10" key="1">
    <citation type="journal article" date="2019" name="BMC Genomics">
        <title>A new reference genome for Sorghum bicolor reveals high levels of sequence similarity between sweet and grain genotypes: implications for the genetics of sugar metabolism.</title>
        <authorList>
            <person name="Cooper E.A."/>
            <person name="Brenton Z.W."/>
            <person name="Flinn B.S."/>
            <person name="Jenkins J."/>
            <person name="Shu S."/>
            <person name="Flowers D."/>
            <person name="Luo F."/>
            <person name="Wang Y."/>
            <person name="Xia P."/>
            <person name="Barry K."/>
            <person name="Daum C."/>
            <person name="Lipzen A."/>
            <person name="Yoshinaga Y."/>
            <person name="Schmutz J."/>
            <person name="Saski C."/>
            <person name="Vermerris W."/>
            <person name="Kresovich S."/>
        </authorList>
    </citation>
    <scope>NUCLEOTIDE SEQUENCE</scope>
</reference>
<dbReference type="CDD" id="cd00167">
    <property type="entry name" value="SANT"/>
    <property type="match status" value="2"/>
</dbReference>
<evidence type="ECO:0000256" key="7">
    <source>
        <dbReference type="SAM" id="MobiDB-lite"/>
    </source>
</evidence>
<keyword evidence="3" id="KW-0805">Transcription regulation</keyword>
<dbReference type="PROSITE" id="PS51294">
    <property type="entry name" value="HTH_MYB"/>
    <property type="match status" value="2"/>
</dbReference>
<accession>A0A921QWR3</accession>
<dbReference type="InterPro" id="IPR051953">
    <property type="entry name" value="Plant_SW-associated_TFs"/>
</dbReference>
<evidence type="ECO:0000256" key="5">
    <source>
        <dbReference type="ARBA" id="ARBA00023163"/>
    </source>
</evidence>
<dbReference type="Proteomes" id="UP000807115">
    <property type="component" value="Chromosome 5"/>
</dbReference>
<dbReference type="InterPro" id="IPR009057">
    <property type="entry name" value="Homeodomain-like_sf"/>
</dbReference>
<feature type="domain" description="Myb-like" evidence="8">
    <location>
        <begin position="71"/>
        <end position="121"/>
    </location>
</feature>
<evidence type="ECO:0000313" key="10">
    <source>
        <dbReference type="EMBL" id="KAG0528457.1"/>
    </source>
</evidence>
<gene>
    <name evidence="10" type="ORF">BDA96_05G013600</name>
</gene>
<dbReference type="PROSITE" id="PS50090">
    <property type="entry name" value="MYB_LIKE"/>
    <property type="match status" value="2"/>
</dbReference>
<evidence type="ECO:0000256" key="2">
    <source>
        <dbReference type="ARBA" id="ARBA00022737"/>
    </source>
</evidence>
<dbReference type="EMBL" id="CM027684">
    <property type="protein sequence ID" value="KAG0528457.1"/>
    <property type="molecule type" value="Genomic_DNA"/>
</dbReference>
<organism evidence="10 11">
    <name type="scientific">Sorghum bicolor</name>
    <name type="common">Sorghum</name>
    <name type="synonym">Sorghum vulgare</name>
    <dbReference type="NCBI Taxonomy" id="4558"/>
    <lineage>
        <taxon>Eukaryota</taxon>
        <taxon>Viridiplantae</taxon>
        <taxon>Streptophyta</taxon>
        <taxon>Embryophyta</taxon>
        <taxon>Tracheophyta</taxon>
        <taxon>Spermatophyta</taxon>
        <taxon>Magnoliopsida</taxon>
        <taxon>Liliopsida</taxon>
        <taxon>Poales</taxon>
        <taxon>Poaceae</taxon>
        <taxon>PACMAD clade</taxon>
        <taxon>Panicoideae</taxon>
        <taxon>Andropogonodae</taxon>
        <taxon>Andropogoneae</taxon>
        <taxon>Sorghinae</taxon>
        <taxon>Sorghum</taxon>
    </lineage>
</organism>
<name>A0A921QWR3_SORBI</name>
<dbReference type="Gene3D" id="1.10.10.60">
    <property type="entry name" value="Homeodomain-like"/>
    <property type="match status" value="2"/>
</dbReference>
<evidence type="ECO:0000256" key="3">
    <source>
        <dbReference type="ARBA" id="ARBA00023015"/>
    </source>
</evidence>
<feature type="domain" description="Myb-like" evidence="8">
    <location>
        <begin position="18"/>
        <end position="70"/>
    </location>
</feature>
<proteinExistence type="predicted"/>
<feature type="domain" description="HTH myb-type" evidence="9">
    <location>
        <begin position="76"/>
        <end position="125"/>
    </location>
</feature>
<comment type="caution">
    <text evidence="10">The sequence shown here is derived from an EMBL/GenBank/DDBJ whole genome shotgun (WGS) entry which is preliminary data.</text>
</comment>
<feature type="region of interest" description="Disordered" evidence="7">
    <location>
        <begin position="143"/>
        <end position="162"/>
    </location>
</feature>
<dbReference type="Pfam" id="PF00249">
    <property type="entry name" value="Myb_DNA-binding"/>
    <property type="match status" value="2"/>
</dbReference>
<dbReference type="SMART" id="SM00717">
    <property type="entry name" value="SANT"/>
    <property type="match status" value="2"/>
</dbReference>
<sequence length="253" mass="28688">MERRKRAMVSDQLEQEDKKLMRKGLWSPDEDERLYSHITHYGVGTWSSVAELAGLKRSGKSCRLRWMNYLQPDLSREPISKQEEDLIVSLQKLLGNRWSAIAARMPGRTDNEIKNYWNSRIKKKLQQRMNTGGNYQSPLAVHQTAEERDADMNTGGNPKADLYGQAATTSEVQVHHSTTTSYNNSADHPSLPHQLPLFTGQPLLDANAAAIQNGEHTAAQSSLDVSFSKSHERNFVEEYVEFLMSLSDDLQEI</sequence>
<dbReference type="FunFam" id="1.10.10.60:FF:000158">
    <property type="entry name" value="MYB transcription factor"/>
    <property type="match status" value="1"/>
</dbReference>
<dbReference type="PANTHER" id="PTHR47997">
    <property type="entry name" value="MYB DOMAIN PROTEIN 55"/>
    <property type="match status" value="1"/>
</dbReference>
<dbReference type="InterPro" id="IPR001005">
    <property type="entry name" value="SANT/Myb"/>
</dbReference>
<evidence type="ECO:0000313" key="11">
    <source>
        <dbReference type="Proteomes" id="UP000807115"/>
    </source>
</evidence>
<dbReference type="GO" id="GO:0005634">
    <property type="term" value="C:nucleus"/>
    <property type="evidence" value="ECO:0007669"/>
    <property type="project" value="UniProtKB-SubCell"/>
</dbReference>
<evidence type="ECO:0000256" key="1">
    <source>
        <dbReference type="ARBA" id="ARBA00004123"/>
    </source>
</evidence>
<dbReference type="GO" id="GO:0003677">
    <property type="term" value="F:DNA binding"/>
    <property type="evidence" value="ECO:0007669"/>
    <property type="project" value="UniProtKB-KW"/>
</dbReference>
<keyword evidence="4" id="KW-0238">DNA-binding</keyword>
<protein>
    <submittedName>
        <fullName evidence="10">Uncharacterized protein</fullName>
    </submittedName>
</protein>
<evidence type="ECO:0000259" key="9">
    <source>
        <dbReference type="PROSITE" id="PS51294"/>
    </source>
</evidence>
<dbReference type="PANTHER" id="PTHR47997:SF8">
    <property type="match status" value="1"/>
</dbReference>
<evidence type="ECO:0000256" key="4">
    <source>
        <dbReference type="ARBA" id="ARBA00023125"/>
    </source>
</evidence>
<dbReference type="AlphaFoldDB" id="A0A921QWR3"/>
<keyword evidence="6" id="KW-0539">Nucleus</keyword>
<keyword evidence="5" id="KW-0804">Transcription</keyword>
<dbReference type="InterPro" id="IPR017930">
    <property type="entry name" value="Myb_dom"/>
</dbReference>
<keyword evidence="2" id="KW-0677">Repeat</keyword>
<feature type="domain" description="HTH myb-type" evidence="9">
    <location>
        <begin position="22"/>
        <end position="74"/>
    </location>
</feature>
<evidence type="ECO:0000256" key="6">
    <source>
        <dbReference type="ARBA" id="ARBA00023242"/>
    </source>
</evidence>